<organism evidence="2 3">
    <name type="scientific">Trichonephila inaurata madagascariensis</name>
    <dbReference type="NCBI Taxonomy" id="2747483"/>
    <lineage>
        <taxon>Eukaryota</taxon>
        <taxon>Metazoa</taxon>
        <taxon>Ecdysozoa</taxon>
        <taxon>Arthropoda</taxon>
        <taxon>Chelicerata</taxon>
        <taxon>Arachnida</taxon>
        <taxon>Araneae</taxon>
        <taxon>Araneomorphae</taxon>
        <taxon>Entelegynae</taxon>
        <taxon>Araneoidea</taxon>
        <taxon>Nephilidae</taxon>
        <taxon>Trichonephila</taxon>
        <taxon>Trichonephila inaurata</taxon>
    </lineage>
</organism>
<feature type="region of interest" description="Disordered" evidence="1">
    <location>
        <begin position="68"/>
        <end position="87"/>
    </location>
</feature>
<dbReference type="Proteomes" id="UP000886998">
    <property type="component" value="Unassembled WGS sequence"/>
</dbReference>
<reference evidence="2" key="1">
    <citation type="submission" date="2020-08" db="EMBL/GenBank/DDBJ databases">
        <title>Multicomponent nature underlies the extraordinary mechanical properties of spider dragline silk.</title>
        <authorList>
            <person name="Kono N."/>
            <person name="Nakamura H."/>
            <person name="Mori M."/>
            <person name="Yoshida Y."/>
            <person name="Ohtoshi R."/>
            <person name="Malay A.D."/>
            <person name="Moran D.A.P."/>
            <person name="Tomita M."/>
            <person name="Numata K."/>
            <person name="Arakawa K."/>
        </authorList>
    </citation>
    <scope>NUCLEOTIDE SEQUENCE</scope>
</reference>
<evidence type="ECO:0000256" key="1">
    <source>
        <dbReference type="SAM" id="MobiDB-lite"/>
    </source>
</evidence>
<gene>
    <name evidence="2" type="ORF">TNIN_363851</name>
</gene>
<name>A0A8X6XBS4_9ARAC</name>
<accession>A0A8X6XBS4</accession>
<keyword evidence="3" id="KW-1185">Reference proteome</keyword>
<protein>
    <submittedName>
        <fullName evidence="2">Uncharacterized protein</fullName>
    </submittedName>
</protein>
<comment type="caution">
    <text evidence="2">The sequence shown here is derived from an EMBL/GenBank/DDBJ whole genome shotgun (WGS) entry which is preliminary data.</text>
</comment>
<evidence type="ECO:0000313" key="2">
    <source>
        <dbReference type="EMBL" id="GFY49619.1"/>
    </source>
</evidence>
<proteinExistence type="predicted"/>
<evidence type="ECO:0000313" key="3">
    <source>
        <dbReference type="Proteomes" id="UP000886998"/>
    </source>
</evidence>
<dbReference type="AlphaFoldDB" id="A0A8X6XBS4"/>
<sequence>MEKYVPVKLAYDRTGTTFRGILQVLHIEKSTFWTPEITETVHGVRSRISPATLKIFYISWTLTTCQGHPRWSQHGRGDGDESSSQNA</sequence>
<dbReference type="EMBL" id="BMAV01007111">
    <property type="protein sequence ID" value="GFY49619.1"/>
    <property type="molecule type" value="Genomic_DNA"/>
</dbReference>